<proteinExistence type="predicted"/>
<dbReference type="RefSeq" id="WP_377938063.1">
    <property type="nucleotide sequence ID" value="NZ_JBHTHQ010000012.1"/>
</dbReference>
<dbReference type="Proteomes" id="UP001597036">
    <property type="component" value="Unassembled WGS sequence"/>
</dbReference>
<keyword evidence="2" id="KW-1185">Reference proteome</keyword>
<organism evidence="1 2">
    <name type="scientific">Alloscardovia venturai</name>
    <dbReference type="NCBI Taxonomy" id="1769421"/>
    <lineage>
        <taxon>Bacteria</taxon>
        <taxon>Bacillati</taxon>
        <taxon>Actinomycetota</taxon>
        <taxon>Actinomycetes</taxon>
        <taxon>Bifidobacteriales</taxon>
        <taxon>Bifidobacteriaceae</taxon>
        <taxon>Alloscardovia</taxon>
    </lineage>
</organism>
<accession>A0ABW2Y430</accession>
<evidence type="ECO:0000313" key="2">
    <source>
        <dbReference type="Proteomes" id="UP001597036"/>
    </source>
</evidence>
<gene>
    <name evidence="1" type="ORF">ACFQY8_01910</name>
</gene>
<dbReference type="Pfam" id="PF16154">
    <property type="entry name" value="DUF4862"/>
    <property type="match status" value="1"/>
</dbReference>
<dbReference type="EMBL" id="JBHTHQ010000012">
    <property type="protein sequence ID" value="MFD0704506.1"/>
    <property type="molecule type" value="Genomic_DNA"/>
</dbReference>
<reference evidence="2" key="1">
    <citation type="journal article" date="2019" name="Int. J. Syst. Evol. Microbiol.">
        <title>The Global Catalogue of Microorganisms (GCM) 10K type strain sequencing project: providing services to taxonomists for standard genome sequencing and annotation.</title>
        <authorList>
            <consortium name="The Broad Institute Genomics Platform"/>
            <consortium name="The Broad Institute Genome Sequencing Center for Infectious Disease"/>
            <person name="Wu L."/>
            <person name="Ma J."/>
        </authorList>
    </citation>
    <scope>NUCLEOTIDE SEQUENCE [LARGE SCALE GENOMIC DNA]</scope>
    <source>
        <strain evidence="2">CCM 8604</strain>
    </source>
</reference>
<protein>
    <submittedName>
        <fullName evidence="1">DUF4862 family protein</fullName>
    </submittedName>
</protein>
<comment type="caution">
    <text evidence="1">The sequence shown here is derived from an EMBL/GenBank/DDBJ whole genome shotgun (WGS) entry which is preliminary data.</text>
</comment>
<evidence type="ECO:0000313" key="1">
    <source>
        <dbReference type="EMBL" id="MFD0704506.1"/>
    </source>
</evidence>
<dbReference type="InterPro" id="IPR032344">
    <property type="entry name" value="DUF4862"/>
</dbReference>
<sequence>MSLDVIVGVYASQPANERDKQEYYTMLAAEEWINGAEIPYPGELAYDDNCAWLARVLPKNWHSNTVTLIPGTMQEVGKNQRFGLASCDILGRHEALLYLRTMRDNLDNFLQRRGAADIRYIQIHTAPKGCADAAAMSRSLDEICSWDWGGAQIVIEHCDKQVEGQPAEKGFLPIEDEIKLACNYDLGITVNWGRSVLEARSVAQANAHIQQCVQANALTGLMFSGVSAQALGDYSYAWQDAHVPLSVDEPHSLMTPDAVNSAVRDACESKKWLADGYVGAKICVPAAAHLNTRIDYLRHVYKEIRYAMG</sequence>
<name>A0ABW2Y430_9BIFI</name>